<proteinExistence type="inferred from homology"/>
<evidence type="ECO:0000256" key="11">
    <source>
        <dbReference type="SAM" id="Coils"/>
    </source>
</evidence>
<dbReference type="InterPro" id="IPR013757">
    <property type="entry name" value="Topo_IIA_A_a_sf"/>
</dbReference>
<evidence type="ECO:0000313" key="13">
    <source>
        <dbReference type="EMBL" id="PIS23166.1"/>
    </source>
</evidence>
<dbReference type="PROSITE" id="PS52040">
    <property type="entry name" value="TOPO_IIA"/>
    <property type="match status" value="1"/>
</dbReference>
<dbReference type="Pfam" id="PF00521">
    <property type="entry name" value="DNA_topoisoIV"/>
    <property type="match status" value="1"/>
</dbReference>
<dbReference type="Gene3D" id="1.10.268.10">
    <property type="entry name" value="Topoisomerase, domain 3"/>
    <property type="match status" value="1"/>
</dbReference>
<dbReference type="EMBL" id="PEYT01000010">
    <property type="protein sequence ID" value="PIS23166.1"/>
    <property type="molecule type" value="Genomic_DNA"/>
</dbReference>
<dbReference type="GO" id="GO:0034335">
    <property type="term" value="F:DNA negative supercoiling activity"/>
    <property type="evidence" value="ECO:0007669"/>
    <property type="project" value="UniProtKB-ARBA"/>
</dbReference>
<dbReference type="AlphaFoldDB" id="A0A2H0XE03"/>
<dbReference type="Gene3D" id="2.120.10.90">
    <property type="entry name" value="DNA gyrase/topoisomerase IV, subunit A, C-terminal"/>
    <property type="match status" value="1"/>
</dbReference>
<feature type="active site" description="O-(5'-phospho-DNA)-tyrosine intermediate" evidence="9 10">
    <location>
        <position position="117"/>
    </location>
</feature>
<keyword evidence="3 9" id="KW-0547">Nucleotide-binding</keyword>
<dbReference type="InterPro" id="IPR050220">
    <property type="entry name" value="Type_II_DNA_Topoisomerases"/>
</dbReference>
<dbReference type="NCBIfam" id="NF004043">
    <property type="entry name" value="PRK05560.1"/>
    <property type="match status" value="1"/>
</dbReference>
<comment type="caution">
    <text evidence="13">The sequence shown here is derived from an EMBL/GenBank/DDBJ whole genome shotgun (WGS) entry which is preliminary data.</text>
</comment>
<dbReference type="GO" id="GO:0003677">
    <property type="term" value="F:DNA binding"/>
    <property type="evidence" value="ECO:0007669"/>
    <property type="project" value="UniProtKB-UniRule"/>
</dbReference>
<keyword evidence="5 9" id="KW-0799">Topoisomerase</keyword>
<dbReference type="FunFam" id="2.120.10.90:FF:000005">
    <property type="entry name" value="DNA topoisomerase 4 subunit A"/>
    <property type="match status" value="1"/>
</dbReference>
<comment type="catalytic activity">
    <reaction evidence="1 9 10">
        <text>ATP-dependent breakage, passage and rejoining of double-stranded DNA.</text>
        <dbReference type="EC" id="5.6.2.2"/>
    </reaction>
</comment>
<keyword evidence="7 9" id="KW-0413">Isomerase</keyword>
<organism evidence="13 14">
    <name type="scientific">candidate division WWE3 bacterium CG08_land_8_20_14_0_20_40_13</name>
    <dbReference type="NCBI Taxonomy" id="1975084"/>
    <lineage>
        <taxon>Bacteria</taxon>
        <taxon>Katanobacteria</taxon>
    </lineage>
</organism>
<dbReference type="InterPro" id="IPR006691">
    <property type="entry name" value="GyrA/parC_rep"/>
</dbReference>
<feature type="coiled-coil region" evidence="11">
    <location>
        <begin position="449"/>
        <end position="481"/>
    </location>
</feature>
<dbReference type="SMART" id="SM00434">
    <property type="entry name" value="TOP4c"/>
    <property type="match status" value="1"/>
</dbReference>
<dbReference type="GO" id="GO:0009330">
    <property type="term" value="C:DNA topoisomerase type II (double strand cut, ATP-hydrolyzing) complex"/>
    <property type="evidence" value="ECO:0007669"/>
    <property type="project" value="TreeGrafter"/>
</dbReference>
<evidence type="ECO:0000256" key="1">
    <source>
        <dbReference type="ARBA" id="ARBA00000185"/>
    </source>
</evidence>
<dbReference type="CDD" id="cd00187">
    <property type="entry name" value="TOP4c"/>
    <property type="match status" value="1"/>
</dbReference>
<evidence type="ECO:0000256" key="7">
    <source>
        <dbReference type="ARBA" id="ARBA00023235"/>
    </source>
</evidence>
<comment type="function">
    <text evidence="9">A type II topoisomerase that negatively supercoils closed circular double-stranded (ds) DNA in an ATP-dependent manner to modulate DNA topology and maintain chromosomes in an underwound state. Negative supercoiling favors strand separation, and DNA replication, transcription, recombination and repair, all of which involve strand separation. Also able to catalyze the interconversion of other topological isomers of dsDNA rings, including catenanes and knotted rings. Type II topoisomerases break and join 2 DNA strands simultaneously in an ATP-dependent manner.</text>
</comment>
<dbReference type="InterPro" id="IPR035516">
    <property type="entry name" value="Gyrase/topoIV_suA_C"/>
</dbReference>
<dbReference type="GO" id="GO:0005737">
    <property type="term" value="C:cytoplasm"/>
    <property type="evidence" value="ECO:0007669"/>
    <property type="project" value="UniProtKB-SubCell"/>
</dbReference>
<protein>
    <recommendedName>
        <fullName evidence="9">DNA gyrase subunit A</fullName>
        <ecNumber evidence="9">5.6.2.2</ecNumber>
    </recommendedName>
</protein>
<comment type="similarity">
    <text evidence="2 9">Belongs to the type II topoisomerase GyrA/ParC subunit family.</text>
</comment>
<dbReference type="InterPro" id="IPR013760">
    <property type="entry name" value="Topo_IIA-like_dom_sf"/>
</dbReference>
<dbReference type="InterPro" id="IPR013758">
    <property type="entry name" value="Topo_IIA_A/C_ab"/>
</dbReference>
<dbReference type="GO" id="GO:0006261">
    <property type="term" value="P:DNA-templated DNA replication"/>
    <property type="evidence" value="ECO:0007669"/>
    <property type="project" value="UniProtKB-UniRule"/>
</dbReference>
<dbReference type="Pfam" id="PF03989">
    <property type="entry name" value="DNA_gyraseA_C"/>
    <property type="match status" value="6"/>
</dbReference>
<dbReference type="InterPro" id="IPR002205">
    <property type="entry name" value="Topo_IIA_dom_A"/>
</dbReference>
<evidence type="ECO:0000256" key="9">
    <source>
        <dbReference type="HAMAP-Rule" id="MF_01897"/>
    </source>
</evidence>
<dbReference type="Proteomes" id="UP000230340">
    <property type="component" value="Unassembled WGS sequence"/>
</dbReference>
<evidence type="ECO:0000256" key="5">
    <source>
        <dbReference type="ARBA" id="ARBA00023029"/>
    </source>
</evidence>
<keyword evidence="6 9" id="KW-0238">DNA-binding</keyword>
<dbReference type="Gene3D" id="3.30.1360.40">
    <property type="match status" value="1"/>
</dbReference>
<dbReference type="GO" id="GO:0006265">
    <property type="term" value="P:DNA topological change"/>
    <property type="evidence" value="ECO:0007669"/>
    <property type="project" value="UniProtKB-UniRule"/>
</dbReference>
<comment type="subunit">
    <text evidence="9">Heterotetramer, composed of two GyrA and two GyrB chains. In the heterotetramer, GyrA contains the active site tyrosine that forms a transient covalent intermediate with DNA, while GyrB binds cofactors and catalyzes ATP hydrolysis.</text>
</comment>
<comment type="caution">
    <text evidence="9">Lacks conserved residue(s) required for the propagation of feature annotation.</text>
</comment>
<evidence type="ECO:0000259" key="12">
    <source>
        <dbReference type="PROSITE" id="PS52040"/>
    </source>
</evidence>
<comment type="subcellular location">
    <subcellularLocation>
        <location evidence="9">Cytoplasm</location>
    </subcellularLocation>
</comment>
<dbReference type="SUPFAM" id="SSF101904">
    <property type="entry name" value="GyrA/ParC C-terminal domain-like"/>
    <property type="match status" value="1"/>
</dbReference>
<dbReference type="Gene3D" id="3.90.199.10">
    <property type="entry name" value="Topoisomerase II, domain 5"/>
    <property type="match status" value="1"/>
</dbReference>
<evidence type="ECO:0000256" key="10">
    <source>
        <dbReference type="PROSITE-ProRule" id="PRU01384"/>
    </source>
</evidence>
<keyword evidence="11" id="KW-0175">Coiled coil</keyword>
<keyword evidence="4 9" id="KW-0067">ATP-binding</keyword>
<comment type="subunit">
    <text evidence="8">Heterotetramer composed of ParC and ParE.</text>
</comment>
<evidence type="ECO:0000256" key="3">
    <source>
        <dbReference type="ARBA" id="ARBA00022741"/>
    </source>
</evidence>
<evidence type="ECO:0000256" key="8">
    <source>
        <dbReference type="ARBA" id="ARBA00063644"/>
    </source>
</evidence>
<evidence type="ECO:0000256" key="2">
    <source>
        <dbReference type="ARBA" id="ARBA00008263"/>
    </source>
</evidence>
<dbReference type="FunFam" id="3.30.1360.40:FF:000002">
    <property type="entry name" value="DNA gyrase subunit A"/>
    <property type="match status" value="1"/>
</dbReference>
<dbReference type="SUPFAM" id="SSF56719">
    <property type="entry name" value="Type II DNA topoisomerase"/>
    <property type="match status" value="1"/>
</dbReference>
<reference evidence="14" key="1">
    <citation type="submission" date="2017-09" db="EMBL/GenBank/DDBJ databases">
        <title>Depth-based differentiation of microbial function through sediment-hosted aquifers and enrichment of novel symbionts in the deep terrestrial subsurface.</title>
        <authorList>
            <person name="Probst A.J."/>
            <person name="Ladd B."/>
            <person name="Jarett J.K."/>
            <person name="Geller-Mcgrath D.E."/>
            <person name="Sieber C.M.K."/>
            <person name="Emerson J.B."/>
            <person name="Anantharaman K."/>
            <person name="Thomas B.C."/>
            <person name="Malmstrom R."/>
            <person name="Stieglmeier M."/>
            <person name="Klingl A."/>
            <person name="Woyke T."/>
            <person name="Ryan C.M."/>
            <person name="Banfield J.F."/>
        </authorList>
    </citation>
    <scope>NUCLEOTIDE SEQUENCE [LARGE SCALE GENOMIC DNA]</scope>
</reference>
<feature type="domain" description="Topo IIA-type catalytic" evidence="12">
    <location>
        <begin position="29"/>
        <end position="524"/>
    </location>
</feature>
<evidence type="ECO:0000256" key="6">
    <source>
        <dbReference type="ARBA" id="ARBA00023125"/>
    </source>
</evidence>
<dbReference type="PANTHER" id="PTHR43493">
    <property type="entry name" value="DNA GYRASE/TOPOISOMERASE SUBUNIT A"/>
    <property type="match status" value="1"/>
</dbReference>
<dbReference type="PANTHER" id="PTHR43493:SF5">
    <property type="entry name" value="DNA GYRASE SUBUNIT A, CHLOROPLASTIC_MITOCHONDRIAL"/>
    <property type="match status" value="1"/>
</dbReference>
<keyword evidence="9" id="KW-0963">Cytoplasm</keyword>
<evidence type="ECO:0000313" key="14">
    <source>
        <dbReference type="Proteomes" id="UP000230340"/>
    </source>
</evidence>
<sequence length="833" mass="92585">MEIIKAPISEEMKKAYLDYAMSVIVSRALPDVHDGLKPVQRRIIYAMEEQGMSHSSKYSKCAAVVGEVLKKYHPHGDLSVYDALVRMGQTFSVRYQLVDPQGNFGSVDGDPPAAMRYTECKLTKISQELLADIDKNTVDFIPNYSGEETEPKKLPSIIPNVLLNGGLGIAVGMATSIPTHNLSEVMDALVFMIDKTDSSVLENTPMSLITPISPISTSQAYNNFQSTATTDDLIKCIKGPDFPTGGVIYDQNEILQYFATGKGRVMQRAIAVIEEGKAGKFVIAITEIPYMVNKATLIENIANLVRDKRLDGISDIRDESDRTGMRVAIELKKDARPQQILNNLFKHTEMQKAFNVNMVALVNDEPRLLTMKMILEEFVRHRQKVVFRRTVYLLAKAREREHILQGLKIALDHIDEVIKTIRESETPETAKTSLMKKFGLSEIQSVAILDMQLRRLAHLERQKIEAELNEILSKIADYNKLISSTKLGLEVIKKEFLEIKEKYGDPRKTKIIRSGVTEFSEEELVKEEQVIVTISEEGYIKRIPGDSFKKQIRGGKGVKGAELKKEDSIYDVRGCSTHDTVLFFTNKGKVYQKRVWEIPEASRQAKGTPAVNLLNIASDEDITEFLSIPKDSKAKYLFFTTEKGVVKKTSHEEFSNIRTSGIAAISLDADDTLGWVKLVDDKDKIILISAKGKSIKFDQFKQIRPMGRTAAGVRGIRLGTDDKVVGCEVVSDGNGHILVVTENGFGKKTPLADYPTQGRGGKGVKTAKITAKNGPITSVKLIPNNEMDILITSKGGQVIRLSADKIATQSRSTQGVILMRLDKGDKVSAVTLL</sequence>
<evidence type="ECO:0000256" key="4">
    <source>
        <dbReference type="ARBA" id="ARBA00022840"/>
    </source>
</evidence>
<comment type="miscellaneous">
    <text evidence="9">Few gyrases are as efficient as E.coli at forming negative supercoils. Not all organisms have 2 type II topoisomerases; in organisms with a single type II topoisomerase this enzyme also has to decatenate newly replicated chromosomes.</text>
</comment>
<dbReference type="HAMAP" id="MF_01897">
    <property type="entry name" value="GyrA"/>
    <property type="match status" value="1"/>
</dbReference>
<accession>A0A2H0XE03</accession>
<dbReference type="EC" id="5.6.2.2" evidence="9"/>
<dbReference type="GO" id="GO:0005694">
    <property type="term" value="C:chromosome"/>
    <property type="evidence" value="ECO:0007669"/>
    <property type="project" value="InterPro"/>
</dbReference>
<gene>
    <name evidence="9" type="primary">gyrA</name>
    <name evidence="13" type="ORF">COT49_01565</name>
</gene>
<dbReference type="GO" id="GO:0005524">
    <property type="term" value="F:ATP binding"/>
    <property type="evidence" value="ECO:0007669"/>
    <property type="project" value="UniProtKB-UniRule"/>
</dbReference>
<name>A0A2H0XE03_UNCKA</name>
<dbReference type="FunFam" id="1.10.268.10:FF:000001">
    <property type="entry name" value="DNA gyrase subunit A"/>
    <property type="match status" value="1"/>
</dbReference>
<dbReference type="InterPro" id="IPR005743">
    <property type="entry name" value="GyrA"/>
</dbReference>